<dbReference type="NCBIfam" id="TIGR00229">
    <property type="entry name" value="sensory_box"/>
    <property type="match status" value="1"/>
</dbReference>
<keyword evidence="5" id="KW-0418">Kinase</keyword>
<dbReference type="Gene3D" id="3.30.565.10">
    <property type="entry name" value="Histidine kinase-like ATPase, C-terminal domain"/>
    <property type="match status" value="2"/>
</dbReference>
<dbReference type="PROSITE" id="PS50112">
    <property type="entry name" value="PAS"/>
    <property type="match status" value="1"/>
</dbReference>
<dbReference type="Gene3D" id="1.10.287.130">
    <property type="match status" value="2"/>
</dbReference>
<keyword evidence="12" id="KW-1185">Reference proteome</keyword>
<proteinExistence type="predicted"/>
<evidence type="ECO:0000256" key="1">
    <source>
        <dbReference type="ARBA" id="ARBA00000085"/>
    </source>
</evidence>
<dbReference type="Pfam" id="PF00072">
    <property type="entry name" value="Response_reg"/>
    <property type="match status" value="3"/>
</dbReference>
<dbReference type="CDD" id="cd00130">
    <property type="entry name" value="PAS"/>
    <property type="match status" value="1"/>
</dbReference>
<sequence length="1471" mass="159645">MRTAQQQDPLAFLGDGGEMGKLVRSMDWSATPLGPPETWPQSLRTTVGLCLASNFPISLAWGPQHVQIYNDGYWPICGGKHPHSMGQDFRACWASAWPVVGEAFDRALQGETSFLENQRMFLDRNGYLEETFFTFSFSPIRDESGQIGGLFHPVTETTARMLGERRARALRDLTARTGDGHSMAEVFACAIEVLAEHSFDLPFALLYELDEAGDSARLHGTTGVVAGTPATPTVLLLDDPDAPWPLARLLPEGQPLQVDDVPARLRGVPAGPYDEPPQSALLLPISPPGAGRPMAVLVAALSPRLPHNEVYRGLCEQFAATITAALANALAYEEARRRAEALAEIDRAKTAFFSNVSHEFRTPLTLMLGPLEDLLAQPGGRKLADQATLALVHRNALRLLRLVNSLLDFSRIEAGRLQASFEPTDLAALTTDLASVFRATVERAGLALQVDCAPLPAAVQVDREMWEKIVLNLLSNAFKFTHAGQIRVGLVAQDGMAVLTVADSGIGIAPDELPRVFERFHRVRGAHGRSFEGTGIGLALVRELARQHGGEVAVQSQPGRGSTFTVRVPLGNTHPSAERTGAAQPLASTALDAAPFVEEAMRWLPDAPAAPDASVAPVAPDAPVIDRSQPLPASLELQARVLLADDNADMRDYLRRLLAEHYTVQAVGDGSAALAAALALPPDLILSDVMMPGLDGFELLAALRAEPRTAAIPLILLSARAGEEARVEGMQAGADDYLTKPFSARELLARVKAHLALARMRREADQMHQAALEREAALAQARVLQASEQRLHLALEAGQMGLWEWNIDTQLSIWNPQMYQLLGLPPGEGPVPTDCFFRLVHPDDRGRLQLRLKPLFEPQPEVPTSPWQDEFRIVRHDGQTRWLAGQGQLYRHADGRPARMIGINHDITEHRALVAELQDHRHRLQQMVDTRTQALAQAVGELATARDRAEAANRSKSEFLANMSHEIRTPLNAIVGLTHLVQREAQEPAQRDRLGKIAHSAQHLLQVINDILDLSKIEANRLQLEDIEFSLDAVLSRSFEMVADHAQAKGLELIVDTDHLPDRLVGDPTRFSQALLNLVGNAVKFTAQGFVRLGGEVLARKGDHALMKFSVRDTGIGIAPERIGALFLAFEQADSSTTRRHGGTGLGLALTQRLARLMGGDAGVRSTPGQGSEFWFSAWLRVAAPSTRHAPQLAGRRALLVDDLPEALAALSGQLRRLGLLVTTAASGEEALACVDEAARRGEPFELLLIDWRMAPLDGVQTLALLRQRLGAGLPPAVLVTADADAALQREVREARFSSVLVKPVTASALHDSLLRVLGRAHPTPPRQPAAPGGPEASLRQLHAGRRVLLAEDGLVNQEVAKALLESVGLAVDVAADGVRTVQMALDRAVDQPYALILMDVQMPRMDGLDATRELRSRGYQAPIIAMTANAFTEDRDACLAAGMDDHLSKPVKPEELYANLLNWLSRPAAG</sequence>
<dbReference type="InterPro" id="IPR035965">
    <property type="entry name" value="PAS-like_dom_sf"/>
</dbReference>
<dbReference type="CDD" id="cd17546">
    <property type="entry name" value="REC_hyHK_CKI1_RcsC-like"/>
    <property type="match status" value="2"/>
</dbReference>
<feature type="modified residue" description="4-aspartylphosphate" evidence="6">
    <location>
        <position position="688"/>
    </location>
</feature>
<reference evidence="11 12" key="1">
    <citation type="journal article" date="2019" name="Int. J. Syst. Evol. Microbiol.">
        <title>The Global Catalogue of Microorganisms (GCM) 10K type strain sequencing project: providing services to taxonomists for standard genome sequencing and annotation.</title>
        <authorList>
            <consortium name="The Broad Institute Genomics Platform"/>
            <consortium name="The Broad Institute Genome Sequencing Center for Infectious Disease"/>
            <person name="Wu L."/>
            <person name="Ma J."/>
        </authorList>
    </citation>
    <scope>NUCLEOTIDE SEQUENCE [LARGE SCALE GENOMIC DNA]</scope>
    <source>
        <strain evidence="11 12">JCM 15503</strain>
    </source>
</reference>
<name>A0ABN1KF00_9BURK</name>
<dbReference type="EMBL" id="BAAAEW010000042">
    <property type="protein sequence ID" value="GAA0764884.1"/>
    <property type="molecule type" value="Genomic_DNA"/>
</dbReference>
<evidence type="ECO:0000259" key="9">
    <source>
        <dbReference type="PROSITE" id="PS50112"/>
    </source>
</evidence>
<feature type="domain" description="PAS" evidence="9">
    <location>
        <begin position="787"/>
        <end position="859"/>
    </location>
</feature>
<dbReference type="PANTHER" id="PTHR43047">
    <property type="entry name" value="TWO-COMPONENT HISTIDINE PROTEIN KINASE"/>
    <property type="match status" value="1"/>
</dbReference>
<evidence type="ECO:0000313" key="12">
    <source>
        <dbReference type="Proteomes" id="UP001500279"/>
    </source>
</evidence>
<dbReference type="PROSITE" id="PS50113">
    <property type="entry name" value="PAC"/>
    <property type="match status" value="1"/>
</dbReference>
<evidence type="ECO:0000256" key="2">
    <source>
        <dbReference type="ARBA" id="ARBA00012438"/>
    </source>
</evidence>
<feature type="modified residue" description="4-aspartylphosphate" evidence="6">
    <location>
        <position position="1251"/>
    </location>
</feature>
<evidence type="ECO:0000256" key="6">
    <source>
        <dbReference type="PROSITE-ProRule" id="PRU00169"/>
    </source>
</evidence>
<dbReference type="InterPro" id="IPR003661">
    <property type="entry name" value="HisK_dim/P_dom"/>
</dbReference>
<evidence type="ECO:0000259" key="8">
    <source>
        <dbReference type="PROSITE" id="PS50110"/>
    </source>
</evidence>
<dbReference type="InterPro" id="IPR000700">
    <property type="entry name" value="PAS-assoc_C"/>
</dbReference>
<dbReference type="InterPro" id="IPR036097">
    <property type="entry name" value="HisK_dim/P_sf"/>
</dbReference>
<dbReference type="InterPro" id="IPR004358">
    <property type="entry name" value="Sig_transdc_His_kin-like_C"/>
</dbReference>
<dbReference type="Proteomes" id="UP001500279">
    <property type="component" value="Unassembled WGS sequence"/>
</dbReference>
<dbReference type="InterPro" id="IPR000014">
    <property type="entry name" value="PAS"/>
</dbReference>
<dbReference type="SMART" id="SM00448">
    <property type="entry name" value="REC"/>
    <property type="match status" value="3"/>
</dbReference>
<feature type="domain" description="Histidine kinase" evidence="7">
    <location>
        <begin position="355"/>
        <end position="572"/>
    </location>
</feature>
<feature type="modified residue" description="4-aspartylphosphate" evidence="6">
    <location>
        <position position="1400"/>
    </location>
</feature>
<feature type="domain" description="Response regulatory" evidence="8">
    <location>
        <begin position="1197"/>
        <end position="1318"/>
    </location>
</feature>
<dbReference type="SMART" id="SM00388">
    <property type="entry name" value="HisKA"/>
    <property type="match status" value="2"/>
</dbReference>
<dbReference type="InterPro" id="IPR036890">
    <property type="entry name" value="HATPase_C_sf"/>
</dbReference>
<dbReference type="Gene3D" id="3.40.50.2300">
    <property type="match status" value="3"/>
</dbReference>
<dbReference type="InterPro" id="IPR003594">
    <property type="entry name" value="HATPase_dom"/>
</dbReference>
<feature type="domain" description="PAC" evidence="10">
    <location>
        <begin position="867"/>
        <end position="919"/>
    </location>
</feature>
<dbReference type="SUPFAM" id="SSF52172">
    <property type="entry name" value="CheY-like"/>
    <property type="match status" value="3"/>
</dbReference>
<dbReference type="CDD" id="cd16922">
    <property type="entry name" value="HATPase_EvgS-ArcB-TorS-like"/>
    <property type="match status" value="2"/>
</dbReference>
<comment type="caution">
    <text evidence="11">The sequence shown here is derived from an EMBL/GenBank/DDBJ whole genome shotgun (WGS) entry which is preliminary data.</text>
</comment>
<dbReference type="PROSITE" id="PS50110">
    <property type="entry name" value="RESPONSE_REGULATORY"/>
    <property type="match status" value="3"/>
</dbReference>
<dbReference type="PANTHER" id="PTHR43047:SF72">
    <property type="entry name" value="OSMOSENSING HISTIDINE PROTEIN KINASE SLN1"/>
    <property type="match status" value="1"/>
</dbReference>
<dbReference type="SMART" id="SM00091">
    <property type="entry name" value="PAS"/>
    <property type="match status" value="1"/>
</dbReference>
<dbReference type="CDD" id="cd00082">
    <property type="entry name" value="HisKA"/>
    <property type="match status" value="2"/>
</dbReference>
<dbReference type="InterPro" id="IPR013655">
    <property type="entry name" value="PAS_fold_3"/>
</dbReference>
<organism evidence="11 12">
    <name type="scientific">Ideonella azotifigens</name>
    <dbReference type="NCBI Taxonomy" id="513160"/>
    <lineage>
        <taxon>Bacteria</taxon>
        <taxon>Pseudomonadati</taxon>
        <taxon>Pseudomonadota</taxon>
        <taxon>Betaproteobacteria</taxon>
        <taxon>Burkholderiales</taxon>
        <taxon>Sphaerotilaceae</taxon>
        <taxon>Ideonella</taxon>
    </lineage>
</organism>
<feature type="domain" description="Response regulatory" evidence="8">
    <location>
        <begin position="640"/>
        <end position="755"/>
    </location>
</feature>
<dbReference type="EC" id="2.7.13.3" evidence="2"/>
<dbReference type="SMART" id="SM00086">
    <property type="entry name" value="PAC"/>
    <property type="match status" value="1"/>
</dbReference>
<dbReference type="InterPro" id="IPR029016">
    <property type="entry name" value="GAF-like_dom_sf"/>
</dbReference>
<dbReference type="InterPro" id="IPR011006">
    <property type="entry name" value="CheY-like_superfamily"/>
</dbReference>
<evidence type="ECO:0000259" key="10">
    <source>
        <dbReference type="PROSITE" id="PS50113"/>
    </source>
</evidence>
<dbReference type="Pfam" id="PF08447">
    <property type="entry name" value="PAS_3"/>
    <property type="match status" value="1"/>
</dbReference>
<protein>
    <recommendedName>
        <fullName evidence="2">histidine kinase</fullName>
        <ecNumber evidence="2">2.7.13.3</ecNumber>
    </recommendedName>
</protein>
<accession>A0ABN1KF00</accession>
<evidence type="ECO:0000313" key="11">
    <source>
        <dbReference type="EMBL" id="GAA0764884.1"/>
    </source>
</evidence>
<dbReference type="InterPro" id="IPR005467">
    <property type="entry name" value="His_kinase_dom"/>
</dbReference>
<evidence type="ECO:0000256" key="4">
    <source>
        <dbReference type="ARBA" id="ARBA00022679"/>
    </source>
</evidence>
<evidence type="ECO:0000259" key="7">
    <source>
        <dbReference type="PROSITE" id="PS50109"/>
    </source>
</evidence>
<gene>
    <name evidence="11" type="ORF">GCM10009107_51510</name>
</gene>
<dbReference type="InterPro" id="IPR001789">
    <property type="entry name" value="Sig_transdc_resp-reg_receiver"/>
</dbReference>
<evidence type="ECO:0000256" key="5">
    <source>
        <dbReference type="ARBA" id="ARBA00022777"/>
    </source>
</evidence>
<dbReference type="PRINTS" id="PR00344">
    <property type="entry name" value="BCTRLSENSOR"/>
</dbReference>
<dbReference type="SMART" id="SM00387">
    <property type="entry name" value="HATPase_c"/>
    <property type="match status" value="2"/>
</dbReference>
<dbReference type="SUPFAM" id="SSF55785">
    <property type="entry name" value="PYP-like sensor domain (PAS domain)"/>
    <property type="match status" value="1"/>
</dbReference>
<feature type="domain" description="Histidine kinase" evidence="7">
    <location>
        <begin position="962"/>
        <end position="1182"/>
    </location>
</feature>
<dbReference type="Pfam" id="PF02518">
    <property type="entry name" value="HATPase_c"/>
    <property type="match status" value="2"/>
</dbReference>
<comment type="catalytic activity">
    <reaction evidence="1">
        <text>ATP + protein L-histidine = ADP + protein N-phospho-L-histidine.</text>
        <dbReference type="EC" id="2.7.13.3"/>
    </reaction>
</comment>
<evidence type="ECO:0000256" key="3">
    <source>
        <dbReference type="ARBA" id="ARBA00022553"/>
    </source>
</evidence>
<keyword evidence="3 6" id="KW-0597">Phosphoprotein</keyword>
<dbReference type="Pfam" id="PF00512">
    <property type="entry name" value="HisKA"/>
    <property type="match status" value="2"/>
</dbReference>
<dbReference type="InterPro" id="IPR001610">
    <property type="entry name" value="PAC"/>
</dbReference>
<feature type="domain" description="Response regulatory" evidence="8">
    <location>
        <begin position="1347"/>
        <end position="1465"/>
    </location>
</feature>
<dbReference type="Gene3D" id="3.30.450.20">
    <property type="entry name" value="PAS domain"/>
    <property type="match status" value="2"/>
</dbReference>
<dbReference type="Gene3D" id="2.10.70.100">
    <property type="match status" value="1"/>
</dbReference>
<keyword evidence="4" id="KW-0808">Transferase</keyword>
<dbReference type="PROSITE" id="PS50109">
    <property type="entry name" value="HIS_KIN"/>
    <property type="match status" value="2"/>
</dbReference>
<dbReference type="SUPFAM" id="SSF55874">
    <property type="entry name" value="ATPase domain of HSP90 chaperone/DNA topoisomerase II/histidine kinase"/>
    <property type="match status" value="2"/>
</dbReference>
<dbReference type="SUPFAM" id="SSF55781">
    <property type="entry name" value="GAF domain-like"/>
    <property type="match status" value="1"/>
</dbReference>
<dbReference type="Gene3D" id="3.30.450.40">
    <property type="match status" value="1"/>
</dbReference>
<dbReference type="SUPFAM" id="SSF47384">
    <property type="entry name" value="Homodimeric domain of signal transducing histidine kinase"/>
    <property type="match status" value="2"/>
</dbReference>